<dbReference type="Pfam" id="PF04055">
    <property type="entry name" value="Radical_SAM"/>
    <property type="match status" value="1"/>
</dbReference>
<dbReference type="SFLD" id="SFLDS00029">
    <property type="entry name" value="Radical_SAM"/>
    <property type="match status" value="1"/>
</dbReference>
<evidence type="ECO:0000256" key="4">
    <source>
        <dbReference type="ARBA" id="ARBA00022691"/>
    </source>
</evidence>
<proteinExistence type="inferred from homology"/>
<comment type="cofactor">
    <cofactor evidence="1">
        <name>[4Fe-4S] cluster</name>
        <dbReference type="ChEBI" id="CHEBI:49883"/>
    </cofactor>
</comment>
<dbReference type="SMART" id="SM00876">
    <property type="entry name" value="BATS"/>
    <property type="match status" value="1"/>
</dbReference>
<keyword evidence="7" id="KW-0411">Iron-sulfur</keyword>
<dbReference type="InterPro" id="IPR013785">
    <property type="entry name" value="Aldolase_TIM"/>
</dbReference>
<keyword evidence="6" id="KW-0408">Iron</keyword>
<dbReference type="InterPro" id="IPR058240">
    <property type="entry name" value="rSAM_sf"/>
</dbReference>
<keyword evidence="3" id="KW-0004">4Fe-4S</keyword>
<evidence type="ECO:0000256" key="1">
    <source>
        <dbReference type="ARBA" id="ARBA00001966"/>
    </source>
</evidence>
<sequence length="426" mass="48785">MCLTIPARIRKLKGTIAVIQDRGVDKEINAALIPNLKIGDWILHLSGLAIKKISSGDAVQIKELLETGRPIDTSKLSSDFVNVIKTSKIRNLTKEEIVFLLNVEGLEKKALFSEANLIRQTYLRDFICIHGIIEFSNYCRNDCLYCGLRKENKNFKRYRMTPEEIVETAEEAVRKKGYKLLVLQSGEDPFYTPAMLCEIIKKIKKRCRVFIFVSVGERDYQCYKKMKQAGASGALFRFETSNFRLFKKLHPRGKNFESRFKHLEFMKKLGYFVVTGSLVGLAGQTIEDLADDVLTTKKWADMASLGPYAPAADTPLSNSRFLLSSSKKIELTLKMIAVLRLLMKETKIPVVTALETLAGESGRKKALLAGANSLMFNLTPAKYRPLYKIYDRKFFRKENLWEKYGLFKNEESYKMLEERMQKSLKD</sequence>
<dbReference type="SUPFAM" id="SSF102114">
    <property type="entry name" value="Radical SAM enzymes"/>
    <property type="match status" value="1"/>
</dbReference>
<protein>
    <submittedName>
        <fullName evidence="10">[FeFe] hydrogenase H-cluster radical SAM maturase HydE</fullName>
    </submittedName>
</protein>
<dbReference type="Pfam" id="PF01455">
    <property type="entry name" value="HupF_HypC"/>
    <property type="match status" value="1"/>
</dbReference>
<dbReference type="GO" id="GO:0051539">
    <property type="term" value="F:4 iron, 4 sulfur cluster binding"/>
    <property type="evidence" value="ECO:0007669"/>
    <property type="project" value="UniProtKB-KW"/>
</dbReference>
<dbReference type="GO" id="GO:0016740">
    <property type="term" value="F:transferase activity"/>
    <property type="evidence" value="ECO:0007669"/>
    <property type="project" value="TreeGrafter"/>
</dbReference>
<dbReference type="GO" id="GO:0042364">
    <property type="term" value="P:water-soluble vitamin biosynthetic process"/>
    <property type="evidence" value="ECO:0007669"/>
    <property type="project" value="UniProtKB-ARBA"/>
</dbReference>
<evidence type="ECO:0000256" key="3">
    <source>
        <dbReference type="ARBA" id="ARBA00022485"/>
    </source>
</evidence>
<name>A0A1F6C2S0_9BACT</name>
<dbReference type="InterPro" id="IPR024021">
    <property type="entry name" value="FeFe-hyd_HydE_rSAM"/>
</dbReference>
<evidence type="ECO:0000313" key="10">
    <source>
        <dbReference type="EMBL" id="OGG43489.1"/>
    </source>
</evidence>
<dbReference type="InterPro" id="IPR007197">
    <property type="entry name" value="rSAM"/>
</dbReference>
<reference evidence="10 11" key="1">
    <citation type="journal article" date="2016" name="Nat. Commun.">
        <title>Thousands of microbial genomes shed light on interconnected biogeochemical processes in an aquifer system.</title>
        <authorList>
            <person name="Anantharaman K."/>
            <person name="Brown C.T."/>
            <person name="Hug L.A."/>
            <person name="Sharon I."/>
            <person name="Castelle C.J."/>
            <person name="Probst A.J."/>
            <person name="Thomas B.C."/>
            <person name="Singh A."/>
            <person name="Wilkins M.J."/>
            <person name="Karaoz U."/>
            <person name="Brodie E.L."/>
            <person name="Williams K.H."/>
            <person name="Hubbard S.S."/>
            <person name="Banfield J.F."/>
        </authorList>
    </citation>
    <scope>NUCLEOTIDE SEQUENCE [LARGE SCALE GENOMIC DNA]</scope>
</reference>
<dbReference type="GO" id="GO:0044272">
    <property type="term" value="P:sulfur compound biosynthetic process"/>
    <property type="evidence" value="ECO:0007669"/>
    <property type="project" value="UniProtKB-ARBA"/>
</dbReference>
<dbReference type="CDD" id="cd01335">
    <property type="entry name" value="Radical_SAM"/>
    <property type="match status" value="1"/>
</dbReference>
<evidence type="ECO:0000256" key="7">
    <source>
        <dbReference type="ARBA" id="ARBA00023014"/>
    </source>
</evidence>
<dbReference type="PROSITE" id="PS51918">
    <property type="entry name" value="RADICAL_SAM"/>
    <property type="match status" value="1"/>
</dbReference>
<dbReference type="Gene3D" id="3.20.20.70">
    <property type="entry name" value="Aldolase class I"/>
    <property type="match status" value="1"/>
</dbReference>
<dbReference type="SMART" id="SM00729">
    <property type="entry name" value="Elp3"/>
    <property type="match status" value="1"/>
</dbReference>
<comment type="caution">
    <text evidence="10">The sequence shown here is derived from an EMBL/GenBank/DDBJ whole genome shotgun (WGS) entry which is preliminary data.</text>
</comment>
<keyword evidence="5" id="KW-0479">Metal-binding</keyword>
<dbReference type="Gene3D" id="2.30.30.140">
    <property type="match status" value="1"/>
</dbReference>
<comment type="cofactor">
    <cofactor evidence="8">
        <name>[2Fe-2S] cluster</name>
        <dbReference type="ChEBI" id="CHEBI:190135"/>
    </cofactor>
</comment>
<dbReference type="NCBIfam" id="TIGR00074">
    <property type="entry name" value="hypC_hupF"/>
    <property type="match status" value="1"/>
</dbReference>
<dbReference type="SFLD" id="SFLDG01280">
    <property type="entry name" value="HydE/PylB-like"/>
    <property type="match status" value="1"/>
</dbReference>
<comment type="similarity">
    <text evidence="2">Belongs to the HupF/HypC family.</text>
</comment>
<dbReference type="InterPro" id="IPR034422">
    <property type="entry name" value="HydE/PylB-like"/>
</dbReference>
<evidence type="ECO:0000259" key="9">
    <source>
        <dbReference type="PROSITE" id="PS51918"/>
    </source>
</evidence>
<dbReference type="SUPFAM" id="SSF159127">
    <property type="entry name" value="HupF/HypC-like"/>
    <property type="match status" value="1"/>
</dbReference>
<evidence type="ECO:0000313" key="11">
    <source>
        <dbReference type="Proteomes" id="UP000176633"/>
    </source>
</evidence>
<dbReference type="AlphaFoldDB" id="A0A1F6C2S0"/>
<gene>
    <name evidence="10" type="ORF">A3G50_02840</name>
</gene>
<evidence type="ECO:0000256" key="2">
    <source>
        <dbReference type="ARBA" id="ARBA00006018"/>
    </source>
</evidence>
<dbReference type="InterPro" id="IPR001109">
    <property type="entry name" value="Hydrogenase_HupF/HypC"/>
</dbReference>
<dbReference type="InterPro" id="IPR006638">
    <property type="entry name" value="Elp3/MiaA/NifB-like_rSAM"/>
</dbReference>
<dbReference type="InterPro" id="IPR010722">
    <property type="entry name" value="BATS_dom"/>
</dbReference>
<dbReference type="SFLD" id="SFLDG01060">
    <property type="entry name" value="BATS_domain_containing"/>
    <property type="match status" value="1"/>
</dbReference>
<evidence type="ECO:0000256" key="6">
    <source>
        <dbReference type="ARBA" id="ARBA00023004"/>
    </source>
</evidence>
<dbReference type="GO" id="GO:0046872">
    <property type="term" value="F:metal ion binding"/>
    <property type="evidence" value="ECO:0007669"/>
    <property type="project" value="UniProtKB-KW"/>
</dbReference>
<keyword evidence="4" id="KW-0949">S-adenosyl-L-methionine</keyword>
<dbReference type="SFLD" id="SFLDG01082">
    <property type="entry name" value="B12-binding_domain_containing"/>
    <property type="match status" value="1"/>
</dbReference>
<dbReference type="STRING" id="1798473.A3G50_02840"/>
<feature type="domain" description="Radical SAM core" evidence="9">
    <location>
        <begin position="125"/>
        <end position="345"/>
    </location>
</feature>
<dbReference type="PANTHER" id="PTHR43726">
    <property type="entry name" value="3-METHYLORNITHINE SYNTHASE"/>
    <property type="match status" value="1"/>
</dbReference>
<organism evidence="10 11">
    <name type="scientific">Candidatus Jorgensenbacteria bacterium RIFCSPLOWO2_12_FULL_42_11</name>
    <dbReference type="NCBI Taxonomy" id="1798473"/>
    <lineage>
        <taxon>Bacteria</taxon>
        <taxon>Candidatus Joergenseniibacteriota</taxon>
    </lineage>
</organism>
<dbReference type="NCBIfam" id="TIGR03956">
    <property type="entry name" value="rSAM_HydE"/>
    <property type="match status" value="1"/>
</dbReference>
<dbReference type="EMBL" id="MFKM01000013">
    <property type="protein sequence ID" value="OGG43489.1"/>
    <property type="molecule type" value="Genomic_DNA"/>
</dbReference>
<accession>A0A1F6C2S0</accession>
<dbReference type="PRINTS" id="PR00445">
    <property type="entry name" value="HUPFHYPC"/>
</dbReference>
<evidence type="ECO:0000256" key="8">
    <source>
        <dbReference type="ARBA" id="ARBA00034078"/>
    </source>
</evidence>
<dbReference type="Proteomes" id="UP000176633">
    <property type="component" value="Unassembled WGS sequence"/>
</dbReference>
<evidence type="ECO:0000256" key="5">
    <source>
        <dbReference type="ARBA" id="ARBA00022723"/>
    </source>
</evidence>
<dbReference type="PANTHER" id="PTHR43726:SF1">
    <property type="entry name" value="BIOTIN SYNTHASE"/>
    <property type="match status" value="1"/>
</dbReference>